<evidence type="ECO:0000256" key="9">
    <source>
        <dbReference type="RuleBase" id="RU004386"/>
    </source>
</evidence>
<dbReference type="HOGENOM" id="CLU_019532_2_0_7"/>
<evidence type="ECO:0000256" key="5">
    <source>
        <dbReference type="ARBA" id="ARBA00022723"/>
    </source>
</evidence>
<dbReference type="GO" id="GO:0005737">
    <property type="term" value="C:cytoplasm"/>
    <property type="evidence" value="ECO:0007669"/>
    <property type="project" value="UniProtKB-ARBA"/>
</dbReference>
<dbReference type="RefSeq" id="WP_011189424.1">
    <property type="nucleotide sequence ID" value="NC_006138.1"/>
</dbReference>
<gene>
    <name evidence="11" type="ordered locus">DP2183</name>
</gene>
<evidence type="ECO:0000256" key="3">
    <source>
        <dbReference type="ARBA" id="ARBA00022438"/>
    </source>
</evidence>
<evidence type="ECO:0000256" key="10">
    <source>
        <dbReference type="RuleBase" id="RU004387"/>
    </source>
</evidence>
<dbReference type="STRING" id="177439.DP2183"/>
<comment type="cofactor">
    <cofactor evidence="1 10">
        <name>Zn(2+)</name>
        <dbReference type="ChEBI" id="CHEBI:29105"/>
    </cofactor>
</comment>
<dbReference type="GO" id="GO:0004177">
    <property type="term" value="F:aminopeptidase activity"/>
    <property type="evidence" value="ECO:0007669"/>
    <property type="project" value="UniProtKB-KW"/>
</dbReference>
<dbReference type="NCBIfam" id="NF002759">
    <property type="entry name" value="PRK02813.1"/>
    <property type="match status" value="1"/>
</dbReference>
<dbReference type="InterPro" id="IPR023358">
    <property type="entry name" value="Peptidase_M18_dom2"/>
</dbReference>
<evidence type="ECO:0000256" key="1">
    <source>
        <dbReference type="ARBA" id="ARBA00001947"/>
    </source>
</evidence>
<dbReference type="Gene3D" id="3.40.630.10">
    <property type="entry name" value="Zn peptidases"/>
    <property type="match status" value="1"/>
</dbReference>
<dbReference type="SUPFAM" id="SSF101821">
    <property type="entry name" value="Aminopeptidase/glucanase lid domain"/>
    <property type="match status" value="1"/>
</dbReference>
<dbReference type="Proteomes" id="UP000000602">
    <property type="component" value="Chromosome"/>
</dbReference>
<keyword evidence="5 9" id="KW-0479">Metal-binding</keyword>
<dbReference type="OrthoDB" id="5288740at2"/>
<dbReference type="GO" id="GO:0008270">
    <property type="term" value="F:zinc ion binding"/>
    <property type="evidence" value="ECO:0007669"/>
    <property type="project" value="InterPro"/>
</dbReference>
<evidence type="ECO:0000256" key="4">
    <source>
        <dbReference type="ARBA" id="ARBA00022670"/>
    </source>
</evidence>
<dbReference type="CDD" id="cd05658">
    <property type="entry name" value="M18_DAP"/>
    <property type="match status" value="1"/>
</dbReference>
<dbReference type="Gene3D" id="2.30.250.10">
    <property type="entry name" value="Aminopeptidase i, Domain 2"/>
    <property type="match status" value="1"/>
</dbReference>
<evidence type="ECO:0000256" key="6">
    <source>
        <dbReference type="ARBA" id="ARBA00022801"/>
    </source>
</evidence>
<dbReference type="PRINTS" id="PR00932">
    <property type="entry name" value="AMINO1PTASE"/>
</dbReference>
<keyword evidence="8 9" id="KW-0482">Metalloprotease</keyword>
<dbReference type="InterPro" id="IPR001948">
    <property type="entry name" value="Peptidase_M18"/>
</dbReference>
<evidence type="ECO:0000256" key="8">
    <source>
        <dbReference type="ARBA" id="ARBA00023049"/>
    </source>
</evidence>
<comment type="similarity">
    <text evidence="2 9">Belongs to the peptidase M18 family.</text>
</comment>
<dbReference type="PANTHER" id="PTHR28570:SF3">
    <property type="entry name" value="ASPARTYL AMINOPEPTIDASE"/>
    <property type="match status" value="1"/>
</dbReference>
<evidence type="ECO:0000256" key="7">
    <source>
        <dbReference type="ARBA" id="ARBA00022833"/>
    </source>
</evidence>
<dbReference type="PANTHER" id="PTHR28570">
    <property type="entry name" value="ASPARTYL AMINOPEPTIDASE"/>
    <property type="match status" value="1"/>
</dbReference>
<sequence length="437" mass="48720">MNDFRQHAQNLIDFISSSPTAFHATATIRQMLQANGFCQLFEGESWDLQQGTGYFVVRDQGALIAFTLGQEERLEDGFRMLGAHTDSPSLQLKPHPLHHKKSYCKLAVELYGGALLATWFDRDLSIAGRVLVRSGEGEYQKILLDFARPLLCIPSLAIHLDREANKNRSINSQKELEPLLSQKINAGLPDFNTILKKQIEREYPAISVEEILSFDLFCYDQQKPSLLGLEEEFMVTSRLDNQLSCHAGARAIIDAGFAKNTMLLCFNHEENGSVSTSGGDSSFVNTVIERIIAEPEKRHIALARSFLISMDNAHATHPNYPEKSEENHNIDLNYGPVIKINANQRYATSAISAGIYKAIAREAGVPCQEFVMKSDMPCGSTIGPMISARLGVRTIDVGAASFAMHSIREMTGVKDPYLLYRVAAHFLQSDIHHKIHE</sequence>
<keyword evidence="3 9" id="KW-0031">Aminopeptidase</keyword>
<name>Q6AL63_DESPS</name>
<dbReference type="EMBL" id="CR522870">
    <property type="protein sequence ID" value="CAG36912.1"/>
    <property type="molecule type" value="Genomic_DNA"/>
</dbReference>
<dbReference type="KEGG" id="dps:DP2183"/>
<keyword evidence="12" id="KW-1185">Reference proteome</keyword>
<organism evidence="11 12">
    <name type="scientific">Desulfotalea psychrophila (strain LSv54 / DSM 12343)</name>
    <dbReference type="NCBI Taxonomy" id="177439"/>
    <lineage>
        <taxon>Bacteria</taxon>
        <taxon>Pseudomonadati</taxon>
        <taxon>Thermodesulfobacteriota</taxon>
        <taxon>Desulfobulbia</taxon>
        <taxon>Desulfobulbales</taxon>
        <taxon>Desulfocapsaceae</taxon>
        <taxon>Desulfotalea</taxon>
    </lineage>
</organism>
<dbReference type="AlphaFoldDB" id="Q6AL63"/>
<reference evidence="12" key="1">
    <citation type="journal article" date="2004" name="Environ. Microbiol.">
        <title>The genome of Desulfotalea psychrophila, a sulfate-reducing bacterium from permanently cold Arctic sediments.</title>
        <authorList>
            <person name="Rabus R."/>
            <person name="Ruepp A."/>
            <person name="Frickey T."/>
            <person name="Rattei T."/>
            <person name="Fartmann B."/>
            <person name="Stark M."/>
            <person name="Bauer M."/>
            <person name="Zibat A."/>
            <person name="Lombardot T."/>
            <person name="Becker I."/>
            <person name="Amann J."/>
            <person name="Gellner K."/>
            <person name="Teeling H."/>
            <person name="Leuschner W.D."/>
            <person name="Gloeckner F.-O."/>
            <person name="Lupas A.N."/>
            <person name="Amann R."/>
            <person name="Klenk H.-P."/>
        </authorList>
    </citation>
    <scope>NUCLEOTIDE SEQUENCE [LARGE SCALE GENOMIC DNA]</scope>
    <source>
        <strain evidence="12">DSM 12343 / LSv54</strain>
    </source>
</reference>
<dbReference type="GO" id="GO:0006508">
    <property type="term" value="P:proteolysis"/>
    <property type="evidence" value="ECO:0007669"/>
    <property type="project" value="UniProtKB-KW"/>
</dbReference>
<evidence type="ECO:0000313" key="12">
    <source>
        <dbReference type="Proteomes" id="UP000000602"/>
    </source>
</evidence>
<dbReference type="Pfam" id="PF02127">
    <property type="entry name" value="Peptidase_M18"/>
    <property type="match status" value="1"/>
</dbReference>
<keyword evidence="6 9" id="KW-0378">Hydrolase</keyword>
<evidence type="ECO:0000313" key="11">
    <source>
        <dbReference type="EMBL" id="CAG36912.1"/>
    </source>
</evidence>
<accession>Q6AL63</accession>
<proteinExistence type="inferred from homology"/>
<protein>
    <recommendedName>
        <fullName evidence="10">M18 family aminopeptidase</fullName>
        <ecNumber evidence="10">3.4.11.-</ecNumber>
    </recommendedName>
</protein>
<keyword evidence="7 9" id="KW-0862">Zinc</keyword>
<evidence type="ECO:0000256" key="2">
    <source>
        <dbReference type="ARBA" id="ARBA00008290"/>
    </source>
</evidence>
<dbReference type="SUPFAM" id="SSF53187">
    <property type="entry name" value="Zn-dependent exopeptidases"/>
    <property type="match status" value="1"/>
</dbReference>
<dbReference type="EC" id="3.4.11.-" evidence="10"/>
<dbReference type="GO" id="GO:0008237">
    <property type="term" value="F:metallopeptidase activity"/>
    <property type="evidence" value="ECO:0007669"/>
    <property type="project" value="UniProtKB-KW"/>
</dbReference>
<keyword evidence="4 9" id="KW-0645">Protease</keyword>
<dbReference type="eggNOG" id="COG1362">
    <property type="taxonomic scope" value="Bacteria"/>
</dbReference>